<name>A0ABQ0AJH7_9RHOB</name>
<keyword evidence="2" id="KW-1185">Reference proteome</keyword>
<comment type="caution">
    <text evidence="1">The sequence shown here is derived from an EMBL/GenBank/DDBJ whole genome shotgun (WGS) entry which is preliminary data.</text>
</comment>
<reference evidence="1 2" key="1">
    <citation type="submission" date="2024-04" db="EMBL/GenBank/DDBJ databases">
        <title>Draft genome sequence of Pseudophaeobacter arcticus NBRC 116598.</title>
        <authorList>
            <person name="Miyakawa T."/>
            <person name="Kusuya Y."/>
            <person name="Miura T."/>
        </authorList>
    </citation>
    <scope>NUCLEOTIDE SEQUENCE [LARGE SCALE GENOMIC DNA]</scope>
    <source>
        <strain evidence="1 2">SU-CL00105</strain>
    </source>
</reference>
<dbReference type="Proteomes" id="UP001441944">
    <property type="component" value="Unassembled WGS sequence"/>
</dbReference>
<accession>A0ABQ0AJH7</accession>
<evidence type="ECO:0000313" key="1">
    <source>
        <dbReference type="EMBL" id="GAA6196009.1"/>
    </source>
</evidence>
<sequence>MSDHPPQPAFAARITKRLNSALHRARFLASQPHVHGPKQRIAAADEVVLVALVRDGVTPAPHPHASTGLRLAPPAYSAYVATHSDRSHNDRGAA</sequence>
<gene>
    <name evidence="1" type="ORF">NBRC116598_14530</name>
</gene>
<proteinExistence type="predicted"/>
<dbReference type="EMBL" id="BAABWU010000004">
    <property type="protein sequence ID" value="GAA6196009.1"/>
    <property type="molecule type" value="Genomic_DNA"/>
</dbReference>
<dbReference type="RefSeq" id="WP_353398417.1">
    <property type="nucleotide sequence ID" value="NZ_BAABWU010000004.1"/>
</dbReference>
<evidence type="ECO:0000313" key="2">
    <source>
        <dbReference type="Proteomes" id="UP001441944"/>
    </source>
</evidence>
<protein>
    <submittedName>
        <fullName evidence="1">Uncharacterized protein</fullName>
    </submittedName>
</protein>
<organism evidence="1 2">
    <name type="scientific">Pseudophaeobacter arcticus</name>
    <dbReference type="NCBI Taxonomy" id="385492"/>
    <lineage>
        <taxon>Bacteria</taxon>
        <taxon>Pseudomonadati</taxon>
        <taxon>Pseudomonadota</taxon>
        <taxon>Alphaproteobacteria</taxon>
        <taxon>Rhodobacterales</taxon>
        <taxon>Paracoccaceae</taxon>
        <taxon>Pseudophaeobacter</taxon>
    </lineage>
</organism>